<evidence type="ECO:0000256" key="4">
    <source>
        <dbReference type="ARBA" id="ARBA00016218"/>
    </source>
</evidence>
<keyword evidence="7" id="KW-0418">Kinase</keyword>
<keyword evidence="15" id="KW-1185">Reference proteome</keyword>
<evidence type="ECO:0000256" key="3">
    <source>
        <dbReference type="ARBA" id="ARBA00013253"/>
    </source>
</evidence>
<evidence type="ECO:0000313" key="14">
    <source>
        <dbReference type="EMBL" id="MCW9713487.1"/>
    </source>
</evidence>
<dbReference type="GO" id="GO:0003848">
    <property type="term" value="F:2-amino-4-hydroxy-6-hydroxymethyldihydropteridine diphosphokinase activity"/>
    <property type="evidence" value="ECO:0007669"/>
    <property type="project" value="UniProtKB-EC"/>
</dbReference>
<evidence type="ECO:0000313" key="15">
    <source>
        <dbReference type="Proteomes" id="UP001207337"/>
    </source>
</evidence>
<comment type="caution">
    <text evidence="14">The sequence shown here is derived from an EMBL/GenBank/DDBJ whole genome shotgun (WGS) entry which is preliminary data.</text>
</comment>
<evidence type="ECO:0000256" key="5">
    <source>
        <dbReference type="ARBA" id="ARBA00022679"/>
    </source>
</evidence>
<dbReference type="InterPro" id="IPR035907">
    <property type="entry name" value="Hppk_sf"/>
</dbReference>
<feature type="domain" description="7,8-dihydro-6-hydroxymethylpterin-pyrophosphokinase" evidence="13">
    <location>
        <begin position="5"/>
        <end position="132"/>
    </location>
</feature>
<evidence type="ECO:0000256" key="6">
    <source>
        <dbReference type="ARBA" id="ARBA00022741"/>
    </source>
</evidence>
<evidence type="ECO:0000256" key="10">
    <source>
        <dbReference type="ARBA" id="ARBA00029409"/>
    </source>
</evidence>
<evidence type="ECO:0000256" key="9">
    <source>
        <dbReference type="ARBA" id="ARBA00022909"/>
    </source>
</evidence>
<dbReference type="PANTHER" id="PTHR43071:SF1">
    <property type="entry name" value="2-AMINO-4-HYDROXY-6-HYDROXYMETHYLDIHYDROPTERIDINE PYROPHOSPHOKINASE"/>
    <property type="match status" value="1"/>
</dbReference>
<accession>A0ABT3Q075</accession>
<keyword evidence="9" id="KW-0289">Folate biosynthesis</keyword>
<dbReference type="InterPro" id="IPR000550">
    <property type="entry name" value="Hppk"/>
</dbReference>
<comment type="similarity">
    <text evidence="2">Belongs to the HPPK family.</text>
</comment>
<name>A0ABT3Q075_9BACT</name>
<keyword evidence="5 14" id="KW-0808">Transferase</keyword>
<dbReference type="PANTHER" id="PTHR43071">
    <property type="entry name" value="2-AMINO-4-HYDROXY-6-HYDROXYMETHYLDIHYDROPTERIDINE PYROPHOSPHOKINASE"/>
    <property type="match status" value="1"/>
</dbReference>
<evidence type="ECO:0000256" key="8">
    <source>
        <dbReference type="ARBA" id="ARBA00022840"/>
    </source>
</evidence>
<evidence type="ECO:0000256" key="12">
    <source>
        <dbReference type="ARBA" id="ARBA00033413"/>
    </source>
</evidence>
<reference evidence="14 15" key="1">
    <citation type="submission" date="2021-11" db="EMBL/GenBank/DDBJ databases">
        <title>Aliifidinibius sp. nov., a new bacterium isolated from saline soil.</title>
        <authorList>
            <person name="Galisteo C."/>
            <person name="De La Haba R."/>
            <person name="Sanchez-Porro C."/>
            <person name="Ventosa A."/>
        </authorList>
    </citation>
    <scope>NUCLEOTIDE SEQUENCE [LARGE SCALE GENOMIC DNA]</scope>
    <source>
        <strain evidence="14 15">KACC 190600</strain>
    </source>
</reference>
<keyword evidence="6" id="KW-0547">Nucleotide-binding</keyword>
<evidence type="ECO:0000256" key="11">
    <source>
        <dbReference type="ARBA" id="ARBA00029766"/>
    </source>
</evidence>
<sequence>MAEVVVALGSNIGDRREHLSDAKAFLTELSQAAIVSSSIYITEPVGPSKRDFYNSTVLITTSVKPAELIKKFKEFEAGHGRTSRQPRWSARTIDLDIITYDDLVIQSDSLIIPHPEYHRRLFVLKPLEEILPDWKDPQTGALIKQLIARAPEMRIEKTDLRW</sequence>
<keyword evidence="8" id="KW-0067">ATP-binding</keyword>
<dbReference type="EMBL" id="JAJNDC010000003">
    <property type="protein sequence ID" value="MCW9713487.1"/>
    <property type="molecule type" value="Genomic_DNA"/>
</dbReference>
<dbReference type="CDD" id="cd00483">
    <property type="entry name" value="HPPK"/>
    <property type="match status" value="1"/>
</dbReference>
<comment type="function">
    <text evidence="10">Catalyzes the transfer of pyrophosphate from adenosine triphosphate (ATP) to 6-hydroxymethyl-7,8-dihydropterin, an enzymatic step in folate biosynthesis pathway.</text>
</comment>
<dbReference type="Pfam" id="PF01288">
    <property type="entry name" value="HPPK"/>
    <property type="match status" value="1"/>
</dbReference>
<evidence type="ECO:0000256" key="1">
    <source>
        <dbReference type="ARBA" id="ARBA00005051"/>
    </source>
</evidence>
<evidence type="ECO:0000256" key="7">
    <source>
        <dbReference type="ARBA" id="ARBA00022777"/>
    </source>
</evidence>
<protein>
    <recommendedName>
        <fullName evidence="4">2-amino-4-hydroxy-6-hydroxymethyldihydropteridine pyrophosphokinase</fullName>
        <ecNumber evidence="3">2.7.6.3</ecNumber>
    </recommendedName>
    <alternativeName>
        <fullName evidence="11">6-hydroxymethyl-7,8-dihydropterin pyrophosphokinase</fullName>
    </alternativeName>
    <alternativeName>
        <fullName evidence="12">7,8-dihydro-6-hydroxymethylpterin-pyrophosphokinase</fullName>
    </alternativeName>
</protein>
<organism evidence="14 15">
    <name type="scientific">Fodinibius salicampi</name>
    <dbReference type="NCBI Taxonomy" id="1920655"/>
    <lineage>
        <taxon>Bacteria</taxon>
        <taxon>Pseudomonadati</taxon>
        <taxon>Balneolota</taxon>
        <taxon>Balneolia</taxon>
        <taxon>Balneolales</taxon>
        <taxon>Balneolaceae</taxon>
        <taxon>Fodinibius</taxon>
    </lineage>
</organism>
<evidence type="ECO:0000259" key="13">
    <source>
        <dbReference type="Pfam" id="PF01288"/>
    </source>
</evidence>
<gene>
    <name evidence="14" type="primary">folK</name>
    <name evidence="14" type="ORF">LQ318_11285</name>
</gene>
<evidence type="ECO:0000256" key="2">
    <source>
        <dbReference type="ARBA" id="ARBA00005810"/>
    </source>
</evidence>
<dbReference type="EC" id="2.7.6.3" evidence="3"/>
<comment type="pathway">
    <text evidence="1">Cofactor biosynthesis; tetrahydrofolate biosynthesis; 2-amino-4-hydroxy-6-hydroxymethyl-7,8-dihydropteridine diphosphate from 7,8-dihydroneopterin triphosphate: step 4/4.</text>
</comment>
<dbReference type="SUPFAM" id="SSF55083">
    <property type="entry name" value="6-hydroxymethyl-7,8-dihydropterin pyrophosphokinase, HPPK"/>
    <property type="match status" value="1"/>
</dbReference>
<dbReference type="Gene3D" id="3.30.70.560">
    <property type="entry name" value="7,8-Dihydro-6-hydroxymethylpterin-pyrophosphokinase HPPK"/>
    <property type="match status" value="1"/>
</dbReference>
<dbReference type="NCBIfam" id="TIGR01498">
    <property type="entry name" value="folK"/>
    <property type="match status" value="1"/>
</dbReference>
<dbReference type="RefSeq" id="WP_265790202.1">
    <property type="nucleotide sequence ID" value="NZ_BAABRS010000003.1"/>
</dbReference>
<proteinExistence type="inferred from homology"/>
<dbReference type="Proteomes" id="UP001207337">
    <property type="component" value="Unassembled WGS sequence"/>
</dbReference>